<sequence>MKIFVAGATGRVGQKLVAVLQEQGHFVYAGARKVDQINESENVKAVFTDLHASVETLAESLADADVVIFVAGSRGKDLLQTDLNGAVKLIQAAEQKGIKRYIQLSSVFSLEPERWQDRSMASLLDYTIAKHYADSWLINNTKLDYTILQPGILKESEGTGKITIGSGEAGENSIANVAETLAQIVTAPKTIKKVIPMHDGETPIKKALNTID</sequence>
<dbReference type="RefSeq" id="WP_209556853.1">
    <property type="nucleotide sequence ID" value="NZ_JAEDXU010000003.1"/>
</dbReference>
<dbReference type="InterPro" id="IPR036291">
    <property type="entry name" value="NAD(P)-bd_dom_sf"/>
</dbReference>
<evidence type="ECO:0000313" key="3">
    <source>
        <dbReference type="Proteomes" id="UP000673375"/>
    </source>
</evidence>
<protein>
    <submittedName>
        <fullName evidence="2">SDR family oxidoreductase</fullName>
    </submittedName>
</protein>
<feature type="domain" description="NAD(P)-binding" evidence="1">
    <location>
        <begin position="7"/>
        <end position="188"/>
    </location>
</feature>
<organism evidence="2 3">
    <name type="scientific">Enterococcus larvae</name>
    <dbReference type="NCBI Taxonomy" id="2794352"/>
    <lineage>
        <taxon>Bacteria</taxon>
        <taxon>Bacillati</taxon>
        <taxon>Bacillota</taxon>
        <taxon>Bacilli</taxon>
        <taxon>Lactobacillales</taxon>
        <taxon>Enterococcaceae</taxon>
        <taxon>Enterococcus</taxon>
    </lineage>
</organism>
<dbReference type="PANTHER" id="PTHR15020:SF50">
    <property type="entry name" value="UPF0659 PROTEIN YMR090W"/>
    <property type="match status" value="1"/>
</dbReference>
<reference evidence="2 3" key="1">
    <citation type="submission" date="2020-12" db="EMBL/GenBank/DDBJ databases">
        <title>Vagococcus allomyrinae sp. nov. and Enterococcus lavae sp. nov., isolated from the larvae of Allomyrina dichotoma.</title>
        <authorList>
            <person name="Lee S.D."/>
        </authorList>
    </citation>
    <scope>NUCLEOTIDE SEQUENCE [LARGE SCALE GENOMIC DNA]</scope>
    <source>
        <strain evidence="2 3">BWM-S5</strain>
    </source>
</reference>
<comment type="caution">
    <text evidence="2">The sequence shown here is derived from an EMBL/GenBank/DDBJ whole genome shotgun (WGS) entry which is preliminary data.</text>
</comment>
<gene>
    <name evidence="2" type="ORF">I6N96_07010</name>
</gene>
<dbReference type="EMBL" id="JAEDXU010000003">
    <property type="protein sequence ID" value="MBP1046027.1"/>
    <property type="molecule type" value="Genomic_DNA"/>
</dbReference>
<dbReference type="InterPro" id="IPR016040">
    <property type="entry name" value="NAD(P)-bd_dom"/>
</dbReference>
<keyword evidence="3" id="KW-1185">Reference proteome</keyword>
<proteinExistence type="predicted"/>
<dbReference type="PANTHER" id="PTHR15020">
    <property type="entry name" value="FLAVIN REDUCTASE-RELATED"/>
    <property type="match status" value="1"/>
</dbReference>
<accession>A0ABS4CJB2</accession>
<dbReference type="SUPFAM" id="SSF51735">
    <property type="entry name" value="NAD(P)-binding Rossmann-fold domains"/>
    <property type="match status" value="1"/>
</dbReference>
<dbReference type="Pfam" id="PF13460">
    <property type="entry name" value="NAD_binding_10"/>
    <property type="match status" value="1"/>
</dbReference>
<dbReference type="CDD" id="cd05243">
    <property type="entry name" value="SDR_a5"/>
    <property type="match status" value="1"/>
</dbReference>
<evidence type="ECO:0000313" key="2">
    <source>
        <dbReference type="EMBL" id="MBP1046027.1"/>
    </source>
</evidence>
<dbReference type="Proteomes" id="UP000673375">
    <property type="component" value="Unassembled WGS sequence"/>
</dbReference>
<dbReference type="Gene3D" id="3.40.50.720">
    <property type="entry name" value="NAD(P)-binding Rossmann-like Domain"/>
    <property type="match status" value="1"/>
</dbReference>
<evidence type="ECO:0000259" key="1">
    <source>
        <dbReference type="Pfam" id="PF13460"/>
    </source>
</evidence>
<name>A0ABS4CJB2_9ENTE</name>